<dbReference type="WBParaSite" id="OFLC_0001148101-mRNA-1">
    <property type="protein sequence ID" value="OFLC_0001148101-mRNA-1"/>
    <property type="gene ID" value="OFLC_0001148101"/>
</dbReference>
<proteinExistence type="predicted"/>
<sequence>MSRTIAIRPLCNRKAKLILAFGNNPNIESLDFRFMESRSVSICYASQIEEPWISRLFVTFSGNNVETSAFLVETTDEEELREKLLKWKVRPIPHYFFCFHNLNLLYRN</sequence>
<name>A0A183HVG9_9BILA</name>
<organism evidence="3">
    <name type="scientific">Onchocerca flexuosa</name>
    <dbReference type="NCBI Taxonomy" id="387005"/>
    <lineage>
        <taxon>Eukaryota</taxon>
        <taxon>Metazoa</taxon>
        <taxon>Ecdysozoa</taxon>
        <taxon>Nematoda</taxon>
        <taxon>Chromadorea</taxon>
        <taxon>Rhabditida</taxon>
        <taxon>Spirurina</taxon>
        <taxon>Spiruromorpha</taxon>
        <taxon>Filarioidea</taxon>
        <taxon>Onchocercidae</taxon>
        <taxon>Onchocerca</taxon>
    </lineage>
</organism>
<dbReference type="EMBL" id="UZAJ01016611">
    <property type="protein sequence ID" value="VDO76777.1"/>
    <property type="molecule type" value="Genomic_DNA"/>
</dbReference>
<evidence type="ECO:0000313" key="3">
    <source>
        <dbReference type="WBParaSite" id="OFLC_0001148101-mRNA-1"/>
    </source>
</evidence>
<reference evidence="3" key="1">
    <citation type="submission" date="2016-06" db="UniProtKB">
        <authorList>
            <consortium name="WormBaseParasite"/>
        </authorList>
    </citation>
    <scope>IDENTIFICATION</scope>
</reference>
<evidence type="ECO:0000313" key="1">
    <source>
        <dbReference type="EMBL" id="VDO76777.1"/>
    </source>
</evidence>
<evidence type="ECO:0000313" key="2">
    <source>
        <dbReference type="Proteomes" id="UP000267606"/>
    </source>
</evidence>
<accession>A0A183HVG9</accession>
<dbReference type="Proteomes" id="UP000267606">
    <property type="component" value="Unassembled WGS sequence"/>
</dbReference>
<protein>
    <submittedName>
        <fullName evidence="1 3">Uncharacterized protein</fullName>
    </submittedName>
</protein>
<dbReference type="AlphaFoldDB" id="A0A183HVG9"/>
<gene>
    <name evidence="1" type="ORF">OFLC_LOCUS11477</name>
</gene>
<reference evidence="1 2" key="2">
    <citation type="submission" date="2018-11" db="EMBL/GenBank/DDBJ databases">
        <authorList>
            <consortium name="Pathogen Informatics"/>
        </authorList>
    </citation>
    <scope>NUCLEOTIDE SEQUENCE [LARGE SCALE GENOMIC DNA]</scope>
</reference>
<keyword evidence="2" id="KW-1185">Reference proteome</keyword>